<proteinExistence type="predicted"/>
<reference evidence="4" key="2">
    <citation type="submission" date="2019-10" db="EMBL/GenBank/DDBJ databases">
        <authorList>
            <consortium name="NCBI Genome Project"/>
        </authorList>
    </citation>
    <scope>NUCLEOTIDE SEQUENCE</scope>
    <source>
        <strain evidence="4">NI907</strain>
    </source>
</reference>
<dbReference type="AlphaFoldDB" id="A0A6P8BN20"/>
<organism evidence="3 4">
    <name type="scientific">Pyricularia grisea</name>
    <name type="common">Crabgrass-specific blast fungus</name>
    <name type="synonym">Magnaporthe grisea</name>
    <dbReference type="NCBI Taxonomy" id="148305"/>
    <lineage>
        <taxon>Eukaryota</taxon>
        <taxon>Fungi</taxon>
        <taxon>Dikarya</taxon>
        <taxon>Ascomycota</taxon>
        <taxon>Pezizomycotina</taxon>
        <taxon>Sordariomycetes</taxon>
        <taxon>Sordariomycetidae</taxon>
        <taxon>Magnaporthales</taxon>
        <taxon>Pyriculariaceae</taxon>
        <taxon>Pyricularia</taxon>
    </lineage>
</organism>
<dbReference type="Proteomes" id="UP000515153">
    <property type="component" value="Unplaced"/>
</dbReference>
<dbReference type="GeneID" id="41955460"/>
<gene>
    <name evidence="4" type="ORF">PgNI_00466</name>
</gene>
<feature type="region of interest" description="Disordered" evidence="1">
    <location>
        <begin position="235"/>
        <end position="277"/>
    </location>
</feature>
<protein>
    <recommendedName>
        <fullName evidence="2">DUF7730 domain-containing protein</fullName>
    </recommendedName>
</protein>
<dbReference type="InterPro" id="IPR038883">
    <property type="entry name" value="AN11006-like"/>
</dbReference>
<evidence type="ECO:0000313" key="4">
    <source>
        <dbReference type="RefSeq" id="XP_030988254.1"/>
    </source>
</evidence>
<dbReference type="PANTHER" id="PTHR42085">
    <property type="entry name" value="F-BOX DOMAIN-CONTAINING PROTEIN"/>
    <property type="match status" value="1"/>
</dbReference>
<sequence>MASTFAKLAPEVRLMIYREVVKQTSPIRVSKDSPGLDILRTCRLFRNEGTEAYYQENTFLVTDATSALMWLPRVEKYARHIRNLQLEVDVSPIDPMQWGLLGQDNGLGFRYDPEWKQVVDILARAFPRLETLGLIVVARRLRELHPGAEPRSHRYNDLATELRNFHQGQEDTCLDVLKKACPRFLSLRLASGFDMDWAVHWSHSFQLVRRDTLMTDEQLGHLTWYDLCDVDLSEETDEDSEYDYDAEDQENDNEAAFDEEIGGPEPHEEDNYDDDHV</sequence>
<accession>A0A6P8BN20</accession>
<dbReference type="OrthoDB" id="62952at2759"/>
<dbReference type="KEGG" id="pgri:PgNI_00466"/>
<evidence type="ECO:0000256" key="1">
    <source>
        <dbReference type="SAM" id="MobiDB-lite"/>
    </source>
</evidence>
<dbReference type="PANTHER" id="PTHR42085:SF2">
    <property type="entry name" value="F-BOX DOMAIN-CONTAINING PROTEIN"/>
    <property type="match status" value="1"/>
</dbReference>
<name>A0A6P8BN20_PYRGI</name>
<keyword evidence="3" id="KW-1185">Reference proteome</keyword>
<dbReference type="Pfam" id="PF24864">
    <property type="entry name" value="DUF7730"/>
    <property type="match status" value="1"/>
</dbReference>
<reference evidence="4" key="3">
    <citation type="submission" date="2025-08" db="UniProtKB">
        <authorList>
            <consortium name="RefSeq"/>
        </authorList>
    </citation>
    <scope>IDENTIFICATION</scope>
    <source>
        <strain evidence="4">NI907</strain>
    </source>
</reference>
<dbReference type="RefSeq" id="XP_030988254.1">
    <property type="nucleotide sequence ID" value="XM_031120546.1"/>
</dbReference>
<reference evidence="4" key="1">
    <citation type="journal article" date="2019" name="Mol. Biol. Evol.">
        <title>Blast fungal genomes show frequent chromosomal changes, gene gains and losses, and effector gene turnover.</title>
        <authorList>
            <person name="Gomez Luciano L.B."/>
            <person name="Jason Tsai I."/>
            <person name="Chuma I."/>
            <person name="Tosa Y."/>
            <person name="Chen Y.H."/>
            <person name="Li J.Y."/>
            <person name="Li M.Y."/>
            <person name="Jade Lu M.Y."/>
            <person name="Nakayashiki H."/>
            <person name="Li W.H."/>
        </authorList>
    </citation>
    <scope>NUCLEOTIDE SEQUENCE</scope>
    <source>
        <strain evidence="4">NI907</strain>
    </source>
</reference>
<feature type="domain" description="DUF7730" evidence="2">
    <location>
        <begin position="31"/>
        <end position="137"/>
    </location>
</feature>
<dbReference type="InterPro" id="IPR056632">
    <property type="entry name" value="DUF7730"/>
</dbReference>
<evidence type="ECO:0000259" key="2">
    <source>
        <dbReference type="Pfam" id="PF24864"/>
    </source>
</evidence>
<evidence type="ECO:0000313" key="3">
    <source>
        <dbReference type="Proteomes" id="UP000515153"/>
    </source>
</evidence>